<feature type="transmembrane region" description="Helical" evidence="1">
    <location>
        <begin position="34"/>
        <end position="55"/>
    </location>
</feature>
<keyword evidence="1" id="KW-0472">Membrane</keyword>
<sequence length="91" mass="10025">MVYIFTHLRVTGFGGQKGGCPWLIKKGGALPKAWVMPIRLAIYSVLAGCLAFICCNAREPKFTHYLVIVTIVAVAAVTPLDCWVDDDDRKN</sequence>
<feature type="transmembrane region" description="Helical" evidence="1">
    <location>
        <begin position="62"/>
        <end position="80"/>
    </location>
</feature>
<reference evidence="2" key="1">
    <citation type="submission" date="2018-06" db="EMBL/GenBank/DDBJ databases">
        <authorList>
            <person name="Zhirakovskaya E."/>
        </authorList>
    </citation>
    <scope>NUCLEOTIDE SEQUENCE</scope>
</reference>
<name>A0A3B0ZVH9_9ZZZZ</name>
<organism evidence="2">
    <name type="scientific">hydrothermal vent metagenome</name>
    <dbReference type="NCBI Taxonomy" id="652676"/>
    <lineage>
        <taxon>unclassified sequences</taxon>
        <taxon>metagenomes</taxon>
        <taxon>ecological metagenomes</taxon>
    </lineage>
</organism>
<dbReference type="AlphaFoldDB" id="A0A3B0ZVH9"/>
<evidence type="ECO:0000256" key="1">
    <source>
        <dbReference type="SAM" id="Phobius"/>
    </source>
</evidence>
<protein>
    <submittedName>
        <fullName evidence="2">Uncharacterized protein</fullName>
    </submittedName>
</protein>
<evidence type="ECO:0000313" key="2">
    <source>
        <dbReference type="EMBL" id="VAW93220.1"/>
    </source>
</evidence>
<proteinExistence type="predicted"/>
<accession>A0A3B0ZVH9</accession>
<keyword evidence="1" id="KW-0812">Transmembrane</keyword>
<gene>
    <name evidence="2" type="ORF">MNBD_GAMMA20-1716</name>
</gene>
<keyword evidence="1" id="KW-1133">Transmembrane helix</keyword>
<dbReference type="EMBL" id="UOFU01000021">
    <property type="protein sequence ID" value="VAW93220.1"/>
    <property type="molecule type" value="Genomic_DNA"/>
</dbReference>